<comment type="caution">
    <text evidence="2">The sequence shown here is derived from an EMBL/GenBank/DDBJ whole genome shotgun (WGS) entry which is preliminary data.</text>
</comment>
<gene>
    <name evidence="2" type="ORF">CSB45_14820</name>
</gene>
<dbReference type="AlphaFoldDB" id="A0A2G6E0T5"/>
<feature type="transmembrane region" description="Helical" evidence="1">
    <location>
        <begin position="6"/>
        <end position="24"/>
    </location>
</feature>
<evidence type="ECO:0000313" key="2">
    <source>
        <dbReference type="EMBL" id="PID55703.1"/>
    </source>
</evidence>
<reference evidence="2 3" key="1">
    <citation type="submission" date="2017-10" db="EMBL/GenBank/DDBJ databases">
        <title>Novel microbial diversity and functional potential in the marine mammal oral microbiome.</title>
        <authorList>
            <person name="Dudek N.K."/>
            <person name="Sun C.L."/>
            <person name="Burstein D."/>
            <person name="Kantor R.S."/>
            <person name="Aliaga Goltsman D.S."/>
            <person name="Bik E.M."/>
            <person name="Thomas B.C."/>
            <person name="Banfield J.F."/>
            <person name="Relman D.A."/>
        </authorList>
    </citation>
    <scope>NUCLEOTIDE SEQUENCE [LARGE SCALE GENOMIC DNA]</scope>
    <source>
        <strain evidence="2">DOLZORAL124_49_17</strain>
    </source>
</reference>
<feature type="transmembrane region" description="Helical" evidence="1">
    <location>
        <begin position="211"/>
        <end position="228"/>
    </location>
</feature>
<name>A0A2G6E0T5_9BACT</name>
<feature type="transmembrane region" description="Helical" evidence="1">
    <location>
        <begin position="54"/>
        <end position="71"/>
    </location>
</feature>
<dbReference type="Proteomes" id="UP000229740">
    <property type="component" value="Unassembled WGS sequence"/>
</dbReference>
<keyword evidence="1" id="KW-1133">Transmembrane helix</keyword>
<keyword evidence="1" id="KW-0472">Membrane</keyword>
<feature type="transmembrane region" description="Helical" evidence="1">
    <location>
        <begin position="172"/>
        <end position="191"/>
    </location>
</feature>
<evidence type="ECO:0000313" key="3">
    <source>
        <dbReference type="Proteomes" id="UP000229740"/>
    </source>
</evidence>
<evidence type="ECO:0008006" key="4">
    <source>
        <dbReference type="Google" id="ProtNLM"/>
    </source>
</evidence>
<dbReference type="EMBL" id="PDPS01000049">
    <property type="protein sequence ID" value="PID55703.1"/>
    <property type="molecule type" value="Genomic_DNA"/>
</dbReference>
<feature type="transmembrane region" description="Helical" evidence="1">
    <location>
        <begin position="145"/>
        <end position="165"/>
    </location>
</feature>
<feature type="non-terminal residue" evidence="2">
    <location>
        <position position="1"/>
    </location>
</feature>
<evidence type="ECO:0000256" key="1">
    <source>
        <dbReference type="SAM" id="Phobius"/>
    </source>
</evidence>
<proteinExistence type="predicted"/>
<feature type="transmembrane region" description="Helical" evidence="1">
    <location>
        <begin position="31"/>
        <end position="48"/>
    </location>
</feature>
<feature type="transmembrane region" description="Helical" evidence="1">
    <location>
        <begin position="83"/>
        <end position="103"/>
    </location>
</feature>
<accession>A0A2G6E0T5</accession>
<sequence length="232" mass="25921">HGASQYADIPLGLYFLAVLVLIVFQDTFPKHAVGNAVLLGLHLGLSAWTKNEGMLFSSVVLSLYFVIQGICLKKRAFFHNACFPLIGGLLPLLFTMLSFKIVIAPPNDLLSGQNVQSTLEKLTDMSRYVITGKAFVRQFVEPYSLLYSTPVVIFFLYALFVGVEWTQLKKPVILCSLLSIVFVLLGYFGIYLTTPHDLSWHLATSFSRLSLQLWPSVIFVALLIMTSPDEHD</sequence>
<keyword evidence="1" id="KW-0812">Transmembrane</keyword>
<organism evidence="2 3">
    <name type="scientific">candidate division KSB3 bacterium</name>
    <dbReference type="NCBI Taxonomy" id="2044937"/>
    <lineage>
        <taxon>Bacteria</taxon>
        <taxon>candidate division KSB3</taxon>
    </lineage>
</organism>
<protein>
    <recommendedName>
        <fullName evidence="4">Glycosyltransferase RgtA/B/C/D-like domain-containing protein</fullName>
    </recommendedName>
</protein>